<dbReference type="InterPro" id="IPR012337">
    <property type="entry name" value="RNaseH-like_sf"/>
</dbReference>
<sequence>MESFHSVLKKEEVNHNKYHDFKSARRAIFEFIESWYNRKRIHGSINDMTPNSVHEEAA</sequence>
<gene>
    <name evidence="2" type="ORF">QBE51_13325</name>
</gene>
<dbReference type="PANTHER" id="PTHR46889">
    <property type="entry name" value="TRANSPOSASE INSF FOR INSERTION SEQUENCE IS3B-RELATED"/>
    <property type="match status" value="1"/>
</dbReference>
<evidence type="ECO:0000259" key="1">
    <source>
        <dbReference type="Pfam" id="PF13333"/>
    </source>
</evidence>
<accession>A0ABZ2YBG6</accession>
<reference evidence="2 3" key="1">
    <citation type="submission" date="2023-03" db="EMBL/GenBank/DDBJ databases">
        <title>Novel Species.</title>
        <authorList>
            <person name="Ma S."/>
        </authorList>
    </citation>
    <scope>NUCLEOTIDE SEQUENCE [LARGE SCALE GENOMIC DNA]</scope>
    <source>
        <strain evidence="2 3">LIND6LT2</strain>
    </source>
</reference>
<proteinExistence type="predicted"/>
<protein>
    <submittedName>
        <fullName evidence="2">IS3 family transposase</fullName>
    </submittedName>
</protein>
<evidence type="ECO:0000313" key="2">
    <source>
        <dbReference type="EMBL" id="WZL71401.1"/>
    </source>
</evidence>
<evidence type="ECO:0000313" key="3">
    <source>
        <dbReference type="Proteomes" id="UP001486565"/>
    </source>
</evidence>
<feature type="domain" description="Integrase catalytic" evidence="1">
    <location>
        <begin position="2"/>
        <end position="51"/>
    </location>
</feature>
<dbReference type="EMBL" id="CP121687">
    <property type="protein sequence ID" value="WZL71401.1"/>
    <property type="molecule type" value="Genomic_DNA"/>
</dbReference>
<organism evidence="2 3">
    <name type="scientific">Defluviitalea saccharophila</name>
    <dbReference type="NCBI Taxonomy" id="879970"/>
    <lineage>
        <taxon>Bacteria</taxon>
        <taxon>Bacillati</taxon>
        <taxon>Bacillota</taxon>
        <taxon>Clostridia</taxon>
        <taxon>Lachnospirales</taxon>
        <taxon>Defluviitaleaceae</taxon>
        <taxon>Defluviitalea</taxon>
    </lineage>
</organism>
<dbReference type="Proteomes" id="UP001486565">
    <property type="component" value="Chromosome"/>
</dbReference>
<dbReference type="Pfam" id="PF13333">
    <property type="entry name" value="rve_2"/>
    <property type="match status" value="1"/>
</dbReference>
<dbReference type="SUPFAM" id="SSF53098">
    <property type="entry name" value="Ribonuclease H-like"/>
    <property type="match status" value="1"/>
</dbReference>
<dbReference type="PANTHER" id="PTHR46889:SF4">
    <property type="entry name" value="TRANSPOSASE INSO FOR INSERTION SEQUENCE ELEMENT IS911B-RELATED"/>
    <property type="match status" value="1"/>
</dbReference>
<dbReference type="InterPro" id="IPR050900">
    <property type="entry name" value="Transposase_IS3/IS150/IS904"/>
</dbReference>
<name>A0ABZ2YBG6_9FIRM</name>
<dbReference type="InterPro" id="IPR001584">
    <property type="entry name" value="Integrase_cat-core"/>
</dbReference>
<keyword evidence="3" id="KW-1185">Reference proteome</keyword>